<evidence type="ECO:0000313" key="2">
    <source>
        <dbReference type="EMBL" id="GAA2691904.1"/>
    </source>
</evidence>
<feature type="region of interest" description="Disordered" evidence="1">
    <location>
        <begin position="387"/>
        <end position="407"/>
    </location>
</feature>
<keyword evidence="3" id="KW-1185">Reference proteome</keyword>
<protein>
    <recommendedName>
        <fullName evidence="4">Helix-turn-helix domain-containing protein</fullName>
    </recommendedName>
</protein>
<dbReference type="Gene3D" id="1.10.10.10">
    <property type="entry name" value="Winged helix-like DNA-binding domain superfamily/Winged helix DNA-binding domain"/>
    <property type="match status" value="1"/>
</dbReference>
<feature type="region of interest" description="Disordered" evidence="1">
    <location>
        <begin position="467"/>
        <end position="486"/>
    </location>
</feature>
<dbReference type="InterPro" id="IPR036388">
    <property type="entry name" value="WH-like_DNA-bd_sf"/>
</dbReference>
<evidence type="ECO:0000256" key="1">
    <source>
        <dbReference type="SAM" id="MobiDB-lite"/>
    </source>
</evidence>
<comment type="caution">
    <text evidence="2">The sequence shown here is derived from an EMBL/GenBank/DDBJ whole genome shotgun (WGS) entry which is preliminary data.</text>
</comment>
<dbReference type="Proteomes" id="UP001501666">
    <property type="component" value="Unassembled WGS sequence"/>
</dbReference>
<dbReference type="EMBL" id="BAAATE010000034">
    <property type="protein sequence ID" value="GAA2691904.1"/>
    <property type="molecule type" value="Genomic_DNA"/>
</dbReference>
<gene>
    <name evidence="2" type="ORF">GCM10010412_082480</name>
</gene>
<sequence>MSDYSDGGRIEIDGPDGFRMIPDTLIFNSVIKDLDVRLYSVLLWHGRSGNGIFPGRKLLAQELSKNSVRTIDGSFDRLQEQGYLTITPQFDETGGQDRNRYRLYFTPLPPEQRQATVIQPAIDTRTVKAQLSTPVQKIARGVEQAAESEGGGAKNCTGPRATNCAPPVQETAHLKGKELKRNKDQEKEDLPPAAGGLPTGGRGAEAAAVPAGIETPAATKTEQPAASSAPRVAPAAAVYETLPEDLRRRISRSASGKVLSAIQRELANRSVPELAERVERRWTWWLHTGQRVNDPVATAITLIRARHCPNQRCEDGQDLDQGDACTACKGQPGTSNTPPPSPAAPAAIPAATPAAAGAVAPTAAVTATPIPPTWSDRLSELNKLVAATPDDEDLRPQPQTAPVQRGDRAQKAIEAARAAMIARKLSGQERALQAAKQVHCEKCGAEEGFWCVSDGVETPGLVHSDRVVRSRTGQPSAHPEDEGMVA</sequence>
<evidence type="ECO:0008006" key="4">
    <source>
        <dbReference type="Google" id="ProtNLM"/>
    </source>
</evidence>
<evidence type="ECO:0000313" key="3">
    <source>
        <dbReference type="Proteomes" id="UP001501666"/>
    </source>
</evidence>
<reference evidence="3" key="1">
    <citation type="journal article" date="2019" name="Int. J. Syst. Evol. Microbiol.">
        <title>The Global Catalogue of Microorganisms (GCM) 10K type strain sequencing project: providing services to taxonomists for standard genome sequencing and annotation.</title>
        <authorList>
            <consortium name="The Broad Institute Genomics Platform"/>
            <consortium name="The Broad Institute Genome Sequencing Center for Infectious Disease"/>
            <person name="Wu L."/>
            <person name="Ma J."/>
        </authorList>
    </citation>
    <scope>NUCLEOTIDE SEQUENCE [LARGE SCALE GENOMIC DNA]</scope>
    <source>
        <strain evidence="3">JCM 6835</strain>
    </source>
</reference>
<dbReference type="RefSeq" id="WP_346154484.1">
    <property type="nucleotide sequence ID" value="NZ_BAAATE010000034.1"/>
</dbReference>
<organism evidence="2 3">
    <name type="scientific">Nonomuraea recticatena</name>
    <dbReference type="NCBI Taxonomy" id="46178"/>
    <lineage>
        <taxon>Bacteria</taxon>
        <taxon>Bacillati</taxon>
        <taxon>Actinomycetota</taxon>
        <taxon>Actinomycetes</taxon>
        <taxon>Streptosporangiales</taxon>
        <taxon>Streptosporangiaceae</taxon>
        <taxon>Nonomuraea</taxon>
    </lineage>
</organism>
<proteinExistence type="predicted"/>
<accession>A0ABP6FI46</accession>
<feature type="region of interest" description="Disordered" evidence="1">
    <location>
        <begin position="141"/>
        <end position="206"/>
    </location>
</feature>
<feature type="compositionally biased region" description="Basic and acidic residues" evidence="1">
    <location>
        <begin position="172"/>
        <end position="190"/>
    </location>
</feature>
<name>A0ABP6FI46_9ACTN</name>